<dbReference type="PANTHER" id="PTHR35004:SF7">
    <property type="entry name" value="INTEGRASE PROTEIN"/>
    <property type="match status" value="1"/>
</dbReference>
<feature type="domain" description="Transposase for insertion sequence element IS21-like C-terminal" evidence="1">
    <location>
        <begin position="308"/>
        <end position="380"/>
    </location>
</feature>
<organism evidence="2 3">
    <name type="scientific">Sporomusa silvacetica DSM 10669</name>
    <dbReference type="NCBI Taxonomy" id="1123289"/>
    <lineage>
        <taxon>Bacteria</taxon>
        <taxon>Bacillati</taxon>
        <taxon>Bacillota</taxon>
        <taxon>Negativicutes</taxon>
        <taxon>Selenomonadales</taxon>
        <taxon>Sporomusaceae</taxon>
        <taxon>Sporomusa</taxon>
    </lineage>
</organism>
<dbReference type="EMBL" id="CP155573">
    <property type="protein sequence ID" value="XFO67745.1"/>
    <property type="molecule type" value="Genomic_DNA"/>
</dbReference>
<proteinExistence type="predicted"/>
<name>A0ABZ3IQ09_9FIRM</name>
<protein>
    <recommendedName>
        <fullName evidence="1">Transposase for insertion sequence element IS21-like C-terminal domain-containing protein</fullName>
    </recommendedName>
</protein>
<dbReference type="NCBIfam" id="NF033546">
    <property type="entry name" value="transpos_IS21"/>
    <property type="match status" value="1"/>
</dbReference>
<keyword evidence="3" id="KW-1185">Reference proteome</keyword>
<accession>A0ABZ3IQ09</accession>
<evidence type="ECO:0000259" key="1">
    <source>
        <dbReference type="Pfam" id="PF22483"/>
    </source>
</evidence>
<dbReference type="InterPro" id="IPR054353">
    <property type="entry name" value="IstA-like_C"/>
</dbReference>
<reference evidence="2" key="1">
    <citation type="submission" date="2024-05" db="EMBL/GenBank/DDBJ databases">
        <title>Isolation and characterization of Sporomusa carbonis sp. nov., a carboxydotrophic hydrogenogen in the genus of Sporomusa isolated from a charcoal burning pile.</title>
        <authorList>
            <person name="Boeer T."/>
            <person name="Rosenbaum F."/>
            <person name="Eysell L."/>
            <person name="Mueller V."/>
            <person name="Daniel R."/>
            <person name="Poehlein A."/>
        </authorList>
    </citation>
    <scope>NUCLEOTIDE SEQUENCE [LARGE SCALE GENOMIC DNA]</scope>
    <source>
        <strain evidence="2">DSM 10669</strain>
    </source>
</reference>
<dbReference type="Pfam" id="PF22483">
    <property type="entry name" value="Mu-transpos_C_2"/>
    <property type="match status" value="1"/>
</dbReference>
<gene>
    <name evidence="2" type="ORF">SPSIL_039640</name>
</gene>
<dbReference type="PANTHER" id="PTHR35004">
    <property type="entry name" value="TRANSPOSASE RV3428C-RELATED"/>
    <property type="match status" value="1"/>
</dbReference>
<sequence length="509" mass="58722">MLTMTQVHDIRKMFFEEGKNISEIARETKRDRKTIRFYLEKDDWNQAIPAAETAASYPKLTPYKTEIDFWLMEDKKAKHKQRHTAKRVYDRLVDKYQSEFDCSYRTVAGYVAMKKKEIFGKKQAGRLPLEHIPGEAQLDFGSADFYENGTIYSGKYLNLSFPYSNQGYTQLFKGENQECLFEGMKTIFEHIGGVPTRIWFDNTSTIVTKVMKNGERNLTSDFIRFMEHYRFEAAFCNVNAGHEKGNVEGKVGYHRRNMLVPIPRFQELKEFNKNLLKQCEQDAARDHYRKEGTIKDLHQQDRQALLELPSAAFEACRYITVRTNGYGRLLLNNGLHEYSVSPKYANCQVLVKVTAFDVTALDESHREIVRHDRLYGDHKQQSMQWLPYLTQLSRFPAALKYTGIYQMLPEPVQHYLNKCSKSDKGKVLAAIASLTTASGFAKAVETVSTALSYEATDVDSLVNLHNRLHSKVLQLEPVKLPAYLPQLDKYIPNLAAYDKGLMRAGEREC</sequence>
<evidence type="ECO:0000313" key="3">
    <source>
        <dbReference type="Proteomes" id="UP000216752"/>
    </source>
</evidence>
<evidence type="ECO:0000313" key="2">
    <source>
        <dbReference type="EMBL" id="XFO67745.1"/>
    </source>
</evidence>
<dbReference type="Proteomes" id="UP000216752">
    <property type="component" value="Chromosome"/>
</dbReference>